<reference evidence="1" key="1">
    <citation type="submission" date="2022-05" db="EMBL/GenBank/DDBJ databases">
        <title>Complete genome sequence of Aeromonas phage JELG-KS1.</title>
        <authorList>
            <person name="Svanberga K."/>
            <person name="Dislers A."/>
            <person name="Kazaks A."/>
            <person name="Zrelovs N."/>
        </authorList>
    </citation>
    <scope>NUCLEOTIDE SEQUENCE</scope>
</reference>
<organism evidence="1 2">
    <name type="scientific">Aeromonas phage JELG-KS1</name>
    <dbReference type="NCBI Taxonomy" id="2951233"/>
    <lineage>
        <taxon>Viruses</taxon>
        <taxon>Duplodnaviria</taxon>
        <taxon>Heunggongvirae</taxon>
        <taxon>Uroviricota</taxon>
        <taxon>Caudoviricetes</taxon>
        <taxon>Autographivirales</taxon>
        <taxon>Autotranscriptaviridae</taxon>
        <taxon>Studiervirinae</taxon>
        <taxon>Jelgvirus</taxon>
        <taxon>Jelgvirus JELGKS1</taxon>
    </lineage>
</organism>
<dbReference type="EMBL" id="ON604651">
    <property type="protein sequence ID" value="UTQ78185.1"/>
    <property type="molecule type" value="Genomic_DNA"/>
</dbReference>
<evidence type="ECO:0000313" key="2">
    <source>
        <dbReference type="Proteomes" id="UP001060072"/>
    </source>
</evidence>
<keyword evidence="2" id="KW-1185">Reference proteome</keyword>
<sequence length="69" mass="7991">MMKRYVCHKTVHAIPMKRGAYNVLRGWEMPADENAEDEGYMAVYSKGEPDEYVSWSPKAVFERGYSEVV</sequence>
<name>A0A9E7NMC2_9CAUD</name>
<accession>A0A9E7NMC2</accession>
<dbReference type="Proteomes" id="UP001060072">
    <property type="component" value="Segment"/>
</dbReference>
<protein>
    <submittedName>
        <fullName evidence="1">Decoration protein</fullName>
    </submittedName>
</protein>
<proteinExistence type="predicted"/>
<evidence type="ECO:0000313" key="1">
    <source>
        <dbReference type="EMBL" id="UTQ78185.1"/>
    </source>
</evidence>